<protein>
    <submittedName>
        <fullName evidence="2">MbtH family protein</fullName>
    </submittedName>
</protein>
<proteinExistence type="predicted"/>
<dbReference type="SUPFAM" id="SSF160582">
    <property type="entry name" value="MbtH-like"/>
    <property type="match status" value="1"/>
</dbReference>
<evidence type="ECO:0000313" key="3">
    <source>
        <dbReference type="Proteomes" id="UP000235739"/>
    </source>
</evidence>
<dbReference type="GO" id="GO:0019290">
    <property type="term" value="P:siderophore biosynthetic process"/>
    <property type="evidence" value="ECO:0007669"/>
    <property type="project" value="TreeGrafter"/>
</dbReference>
<dbReference type="PANTHER" id="PTHR38444">
    <property type="entry name" value="ENTEROBACTIN BIOSYNTHESIS PROTEIN YBDZ"/>
    <property type="match status" value="1"/>
</dbReference>
<organism evidence="2 3">
    <name type="scientific">Glutamicibacter arilaitensis</name>
    <dbReference type="NCBI Taxonomy" id="256701"/>
    <lineage>
        <taxon>Bacteria</taxon>
        <taxon>Bacillati</taxon>
        <taxon>Actinomycetota</taxon>
        <taxon>Actinomycetes</taxon>
        <taxon>Micrococcales</taxon>
        <taxon>Micrococcaceae</taxon>
        <taxon>Glutamicibacter</taxon>
    </lineage>
</organism>
<dbReference type="GO" id="GO:0005829">
    <property type="term" value="C:cytosol"/>
    <property type="evidence" value="ECO:0007669"/>
    <property type="project" value="TreeGrafter"/>
</dbReference>
<dbReference type="OMA" id="AYVEETW"/>
<name>A0A2N7RXY3_9MICC</name>
<dbReference type="AlphaFoldDB" id="A0A2N7RXY3"/>
<dbReference type="Pfam" id="PF03621">
    <property type="entry name" value="MbtH"/>
    <property type="match status" value="1"/>
</dbReference>
<evidence type="ECO:0000313" key="2">
    <source>
        <dbReference type="EMBL" id="PMQ18755.1"/>
    </source>
</evidence>
<dbReference type="PANTHER" id="PTHR38444:SF1">
    <property type="entry name" value="ENTEROBACTIN BIOSYNTHESIS PROTEIN YBDZ"/>
    <property type="match status" value="1"/>
</dbReference>
<dbReference type="EMBL" id="PNQX01000004">
    <property type="protein sequence ID" value="PMQ18755.1"/>
    <property type="molecule type" value="Genomic_DNA"/>
</dbReference>
<dbReference type="Gene3D" id="3.90.820.10">
    <property type="entry name" value="Structural Genomics, Unknown Function 30-nov-00 1gh9 Mol_id"/>
    <property type="match status" value="1"/>
</dbReference>
<dbReference type="RefSeq" id="WP_013350576.1">
    <property type="nucleotide sequence ID" value="NZ_JABUYH010000010.1"/>
</dbReference>
<dbReference type="InterPro" id="IPR037407">
    <property type="entry name" value="MLP_fam"/>
</dbReference>
<dbReference type="InterPro" id="IPR005153">
    <property type="entry name" value="MbtH-like_dom"/>
</dbReference>
<gene>
    <name evidence="2" type="ORF">CIK84_18435</name>
</gene>
<dbReference type="GeneID" id="303186823"/>
<comment type="caution">
    <text evidence="2">The sequence shown here is derived from an EMBL/GenBank/DDBJ whole genome shotgun (WGS) entry which is preliminary data.</text>
</comment>
<dbReference type="InterPro" id="IPR038020">
    <property type="entry name" value="MbtH-like_sf"/>
</dbReference>
<accession>A0A2N7RXY3</accession>
<reference evidence="2 3" key="1">
    <citation type="journal article" date="2017" name="Elife">
        <title>Extensive horizontal gene transfer in cheese-associated bacteria.</title>
        <authorList>
            <person name="Bonham K.S."/>
            <person name="Wolfe B.E."/>
            <person name="Dutton R.J."/>
        </authorList>
    </citation>
    <scope>NUCLEOTIDE SEQUENCE [LARGE SCALE GENOMIC DNA]</scope>
    <source>
        <strain evidence="2 3">JB182</strain>
    </source>
</reference>
<dbReference type="Proteomes" id="UP000235739">
    <property type="component" value="Unassembled WGS sequence"/>
</dbReference>
<evidence type="ECO:0000259" key="1">
    <source>
        <dbReference type="SMART" id="SM00923"/>
    </source>
</evidence>
<sequence length="64" mass="7291">MNPFDRTDGSFLVLVNQLNQHSLWPDFAQVPAGWTQVFGPCDLDAANDYVQEHWTDITPRESAQ</sequence>
<feature type="domain" description="MbtH-like" evidence="1">
    <location>
        <begin position="2"/>
        <end position="52"/>
    </location>
</feature>
<dbReference type="SMART" id="SM00923">
    <property type="entry name" value="MbtH"/>
    <property type="match status" value="1"/>
</dbReference>